<feature type="compositionally biased region" description="Basic and acidic residues" evidence="1">
    <location>
        <begin position="45"/>
        <end position="59"/>
    </location>
</feature>
<accession>A0A6J4HRL5</accession>
<evidence type="ECO:0000256" key="1">
    <source>
        <dbReference type="SAM" id="MobiDB-lite"/>
    </source>
</evidence>
<dbReference type="AlphaFoldDB" id="A0A6J4HRL5"/>
<name>A0A6J4HRL5_9PROT</name>
<protein>
    <recommendedName>
        <fullName evidence="3">Lipoprotein</fullName>
    </recommendedName>
</protein>
<dbReference type="EMBL" id="CADCTG010000110">
    <property type="protein sequence ID" value="CAA9229947.1"/>
    <property type="molecule type" value="Genomic_DNA"/>
</dbReference>
<organism evidence="2">
    <name type="scientific">uncultured Acetobacteraceae bacterium</name>
    <dbReference type="NCBI Taxonomy" id="169975"/>
    <lineage>
        <taxon>Bacteria</taxon>
        <taxon>Pseudomonadati</taxon>
        <taxon>Pseudomonadota</taxon>
        <taxon>Alphaproteobacteria</taxon>
        <taxon>Acetobacterales</taxon>
        <taxon>Acetobacteraceae</taxon>
        <taxon>environmental samples</taxon>
    </lineage>
</organism>
<evidence type="ECO:0000313" key="2">
    <source>
        <dbReference type="EMBL" id="CAA9229947.1"/>
    </source>
</evidence>
<gene>
    <name evidence="2" type="ORF">AVDCRST_MAG08-1045</name>
</gene>
<sequence>MKPTSIPRTALALAALSVTAFFLSGCVFVDVDRGGGYSRRPPPGHYDDGYHRGGPDRRW</sequence>
<evidence type="ECO:0008006" key="3">
    <source>
        <dbReference type="Google" id="ProtNLM"/>
    </source>
</evidence>
<reference evidence="2" key="1">
    <citation type="submission" date="2020-02" db="EMBL/GenBank/DDBJ databases">
        <authorList>
            <person name="Meier V. D."/>
        </authorList>
    </citation>
    <scope>NUCLEOTIDE SEQUENCE</scope>
    <source>
        <strain evidence="2">AVDCRST_MAG08</strain>
    </source>
</reference>
<dbReference type="PROSITE" id="PS51257">
    <property type="entry name" value="PROKAR_LIPOPROTEIN"/>
    <property type="match status" value="1"/>
</dbReference>
<feature type="region of interest" description="Disordered" evidence="1">
    <location>
        <begin position="36"/>
        <end position="59"/>
    </location>
</feature>
<proteinExistence type="predicted"/>